<comment type="caution">
    <text evidence="9">The sequence shown here is derived from an EMBL/GenBank/DDBJ whole genome shotgun (WGS) entry which is preliminary data.</text>
</comment>
<name>A0A645EN39_9ZZZZ</name>
<keyword evidence="4 7" id="KW-0812">Transmembrane</keyword>
<dbReference type="SUPFAM" id="SSF103473">
    <property type="entry name" value="MFS general substrate transporter"/>
    <property type="match status" value="1"/>
</dbReference>
<dbReference type="GO" id="GO:0012505">
    <property type="term" value="C:endomembrane system"/>
    <property type="evidence" value="ECO:0007669"/>
    <property type="project" value="UniProtKB-SubCell"/>
</dbReference>
<dbReference type="InterPro" id="IPR020846">
    <property type="entry name" value="MFS_dom"/>
</dbReference>
<dbReference type="EMBL" id="VSSQ01049356">
    <property type="protein sequence ID" value="MPN03435.1"/>
    <property type="molecule type" value="Genomic_DNA"/>
</dbReference>
<accession>A0A645EN39</accession>
<feature type="transmembrane region" description="Helical" evidence="7">
    <location>
        <begin position="161"/>
        <end position="181"/>
    </location>
</feature>
<keyword evidence="6 7" id="KW-0472">Membrane</keyword>
<dbReference type="PANTHER" id="PTHR23514">
    <property type="entry name" value="BYPASS OF STOP CODON PROTEIN 6"/>
    <property type="match status" value="1"/>
</dbReference>
<evidence type="ECO:0000313" key="9">
    <source>
        <dbReference type="EMBL" id="MPN03435.1"/>
    </source>
</evidence>
<dbReference type="Gene3D" id="1.20.1250.20">
    <property type="entry name" value="MFS general substrate transporter like domains"/>
    <property type="match status" value="1"/>
</dbReference>
<feature type="transmembrane region" description="Helical" evidence="7">
    <location>
        <begin position="220"/>
        <end position="241"/>
    </location>
</feature>
<evidence type="ECO:0000256" key="4">
    <source>
        <dbReference type="ARBA" id="ARBA00022692"/>
    </source>
</evidence>
<reference evidence="9" key="1">
    <citation type="submission" date="2019-08" db="EMBL/GenBank/DDBJ databases">
        <authorList>
            <person name="Kucharzyk K."/>
            <person name="Murdoch R.W."/>
            <person name="Higgins S."/>
            <person name="Loffler F."/>
        </authorList>
    </citation>
    <scope>NUCLEOTIDE SEQUENCE</scope>
</reference>
<dbReference type="PROSITE" id="PS50850">
    <property type="entry name" value="MFS"/>
    <property type="match status" value="1"/>
</dbReference>
<dbReference type="InterPro" id="IPR051788">
    <property type="entry name" value="MFS_Transporter"/>
</dbReference>
<dbReference type="GO" id="GO:0022857">
    <property type="term" value="F:transmembrane transporter activity"/>
    <property type="evidence" value="ECO:0007669"/>
    <property type="project" value="InterPro"/>
</dbReference>
<evidence type="ECO:0000256" key="1">
    <source>
        <dbReference type="ARBA" id="ARBA00004127"/>
    </source>
</evidence>
<evidence type="ECO:0000256" key="2">
    <source>
        <dbReference type="ARBA" id="ARBA00008335"/>
    </source>
</evidence>
<evidence type="ECO:0000256" key="6">
    <source>
        <dbReference type="ARBA" id="ARBA00023136"/>
    </source>
</evidence>
<sequence>MLNGSTNALASDISDDKERGSRLSILGVCYGIGALGIPLLLGILSKSYHYQFILQRTGLLMLLSVLYFIAIKFPEPKIKQGFPFKQAIQLVKEPLLLIMSFFLFFQSGIEGLTNNWTTSYLHGRIAVGSNEVALGLTFFVLGMTVSRLILSYLLRIIKHEYILMGGIMTAVTGTIILNYAFDLHFAAISLFITGFGLAAGFPVIISYIGTAYKNISGTAIGLAMFIALTGNTLLNFAMGFISDSFGISSFPVFIIVLLLIQAIILFTNSKKLKKVSETSIKNN</sequence>
<feature type="domain" description="Major facilitator superfamily (MFS) profile" evidence="8">
    <location>
        <begin position="1"/>
        <end position="272"/>
    </location>
</feature>
<organism evidence="9">
    <name type="scientific">bioreactor metagenome</name>
    <dbReference type="NCBI Taxonomy" id="1076179"/>
    <lineage>
        <taxon>unclassified sequences</taxon>
        <taxon>metagenomes</taxon>
        <taxon>ecological metagenomes</taxon>
    </lineage>
</organism>
<feature type="transmembrane region" description="Helical" evidence="7">
    <location>
        <begin position="132"/>
        <end position="154"/>
    </location>
</feature>
<comment type="similarity">
    <text evidence="2">Belongs to the major facilitator superfamily.</text>
</comment>
<feature type="transmembrane region" description="Helical" evidence="7">
    <location>
        <begin position="94"/>
        <end position="112"/>
    </location>
</feature>
<dbReference type="Pfam" id="PF07690">
    <property type="entry name" value="MFS_1"/>
    <property type="match status" value="1"/>
</dbReference>
<dbReference type="AlphaFoldDB" id="A0A645EN39"/>
<feature type="transmembrane region" description="Helical" evidence="7">
    <location>
        <begin position="50"/>
        <end position="73"/>
    </location>
</feature>
<dbReference type="PANTHER" id="PTHR23514:SF3">
    <property type="entry name" value="BYPASS OF STOP CODON PROTEIN 6"/>
    <property type="match status" value="1"/>
</dbReference>
<dbReference type="InterPro" id="IPR036259">
    <property type="entry name" value="MFS_trans_sf"/>
</dbReference>
<feature type="transmembrane region" description="Helical" evidence="7">
    <location>
        <begin position="187"/>
        <end position="208"/>
    </location>
</feature>
<proteinExistence type="inferred from homology"/>
<dbReference type="GO" id="GO:0016020">
    <property type="term" value="C:membrane"/>
    <property type="evidence" value="ECO:0007669"/>
    <property type="project" value="TreeGrafter"/>
</dbReference>
<evidence type="ECO:0000256" key="7">
    <source>
        <dbReference type="SAM" id="Phobius"/>
    </source>
</evidence>
<feature type="transmembrane region" description="Helical" evidence="7">
    <location>
        <begin position="247"/>
        <end position="266"/>
    </location>
</feature>
<comment type="subcellular location">
    <subcellularLocation>
        <location evidence="1">Endomembrane system</location>
        <topology evidence="1">Multi-pass membrane protein</topology>
    </subcellularLocation>
</comment>
<protein>
    <recommendedName>
        <fullName evidence="8">Major facilitator superfamily (MFS) profile domain-containing protein</fullName>
    </recommendedName>
</protein>
<keyword evidence="5 7" id="KW-1133">Transmembrane helix</keyword>
<dbReference type="InterPro" id="IPR011701">
    <property type="entry name" value="MFS"/>
</dbReference>
<evidence type="ECO:0000259" key="8">
    <source>
        <dbReference type="PROSITE" id="PS50850"/>
    </source>
</evidence>
<keyword evidence="3" id="KW-0813">Transport</keyword>
<feature type="transmembrane region" description="Helical" evidence="7">
    <location>
        <begin position="23"/>
        <end position="44"/>
    </location>
</feature>
<evidence type="ECO:0000256" key="3">
    <source>
        <dbReference type="ARBA" id="ARBA00022448"/>
    </source>
</evidence>
<gene>
    <name evidence="9" type="ORF">SDC9_150665</name>
</gene>
<evidence type="ECO:0000256" key="5">
    <source>
        <dbReference type="ARBA" id="ARBA00022989"/>
    </source>
</evidence>